<protein>
    <submittedName>
        <fullName evidence="2">Uncharacterized protein</fullName>
    </submittedName>
</protein>
<evidence type="ECO:0000313" key="3">
    <source>
        <dbReference type="Proteomes" id="UP000479000"/>
    </source>
</evidence>
<dbReference type="Proteomes" id="UP000479000">
    <property type="component" value="Unassembled WGS sequence"/>
</dbReference>
<organism evidence="2 3">
    <name type="scientific">Nesidiocoris tenuis</name>
    <dbReference type="NCBI Taxonomy" id="355587"/>
    <lineage>
        <taxon>Eukaryota</taxon>
        <taxon>Metazoa</taxon>
        <taxon>Ecdysozoa</taxon>
        <taxon>Arthropoda</taxon>
        <taxon>Hexapoda</taxon>
        <taxon>Insecta</taxon>
        <taxon>Pterygota</taxon>
        <taxon>Neoptera</taxon>
        <taxon>Paraneoptera</taxon>
        <taxon>Hemiptera</taxon>
        <taxon>Heteroptera</taxon>
        <taxon>Panheteroptera</taxon>
        <taxon>Cimicomorpha</taxon>
        <taxon>Miridae</taxon>
        <taxon>Dicyphina</taxon>
        <taxon>Nesidiocoris</taxon>
    </lineage>
</organism>
<feature type="compositionally biased region" description="Gly residues" evidence="1">
    <location>
        <begin position="77"/>
        <end position="86"/>
    </location>
</feature>
<name>A0A6H5G1Q2_9HEMI</name>
<proteinExistence type="predicted"/>
<evidence type="ECO:0000313" key="2">
    <source>
        <dbReference type="EMBL" id="CAA9996505.1"/>
    </source>
</evidence>
<feature type="region of interest" description="Disordered" evidence="1">
    <location>
        <begin position="197"/>
        <end position="262"/>
    </location>
</feature>
<evidence type="ECO:0000256" key="1">
    <source>
        <dbReference type="SAM" id="MobiDB-lite"/>
    </source>
</evidence>
<dbReference type="EMBL" id="CADCXU010004665">
    <property type="protein sequence ID" value="CAA9996505.1"/>
    <property type="molecule type" value="Genomic_DNA"/>
</dbReference>
<feature type="region of interest" description="Disordered" evidence="1">
    <location>
        <begin position="69"/>
        <end position="96"/>
    </location>
</feature>
<sequence>MFGTLEASGETYVRASSRKHLSQVERFRPVSPQEFQGFAVEQGFRQDQATSCWDSCTRSHLFPLHIRTNPKLMRGPSRGGGRGGKIPGARGPRGPGPAHFEIEDDGFIHKMLANINVRALRGIYRKGQEVEGGTCGVTTTSWRDKGKTTAMSRRSMSPLTAEPEIRYLTSSNLTWIAWSQLACSQLTWSPLWLEPARPEPDLPEPDYQEPDSLEPDSLEPYHPEPARLEPLLSGASPPGASMPGTCPPEASSPGTPLSCFFF</sequence>
<keyword evidence="3" id="KW-1185">Reference proteome</keyword>
<feature type="compositionally biased region" description="Acidic residues" evidence="1">
    <location>
        <begin position="201"/>
        <end position="217"/>
    </location>
</feature>
<accession>A0A6H5G1Q2</accession>
<reference evidence="2 3" key="1">
    <citation type="submission" date="2020-02" db="EMBL/GenBank/DDBJ databases">
        <authorList>
            <person name="Ferguson B K."/>
        </authorList>
    </citation>
    <scope>NUCLEOTIDE SEQUENCE [LARGE SCALE GENOMIC DNA]</scope>
</reference>
<gene>
    <name evidence="2" type="ORF">NTEN_LOCUS3011</name>
</gene>
<dbReference type="AlphaFoldDB" id="A0A6H5G1Q2"/>